<feature type="compositionally biased region" description="Basic residues" evidence="1">
    <location>
        <begin position="1"/>
        <end position="13"/>
    </location>
</feature>
<dbReference type="InParanoid" id="A0A540VFB0"/>
<comment type="caution">
    <text evidence="2">The sequence shown here is derived from an EMBL/GenBank/DDBJ whole genome shotgun (WGS) entry which is preliminary data.</text>
</comment>
<dbReference type="Proteomes" id="UP000317371">
    <property type="component" value="Unassembled WGS sequence"/>
</dbReference>
<organism evidence="2 3">
    <name type="scientific">Litorilinea aerophila</name>
    <dbReference type="NCBI Taxonomy" id="1204385"/>
    <lineage>
        <taxon>Bacteria</taxon>
        <taxon>Bacillati</taxon>
        <taxon>Chloroflexota</taxon>
        <taxon>Caldilineae</taxon>
        <taxon>Caldilineales</taxon>
        <taxon>Caldilineaceae</taxon>
        <taxon>Litorilinea</taxon>
    </lineage>
</organism>
<reference evidence="2 3" key="1">
    <citation type="submission" date="2019-06" db="EMBL/GenBank/DDBJ databases">
        <title>Genome sequence of Litorilinea aerophila BAA-2444.</title>
        <authorList>
            <person name="Maclea K.S."/>
            <person name="Maurais E.G."/>
            <person name="Iannazzi L.C."/>
        </authorList>
    </citation>
    <scope>NUCLEOTIDE SEQUENCE [LARGE SCALE GENOMIC DNA]</scope>
    <source>
        <strain evidence="2 3">ATCC BAA-2444</strain>
    </source>
</reference>
<sequence length="62" mass="7031">MGSRRPHGWRPRRPSPERAFPRRRGCPGRSRRRHPGPAGCPDRPAPAGDRGRRRPGNRGCEL</sequence>
<keyword evidence="3" id="KW-1185">Reference proteome</keyword>
<protein>
    <submittedName>
        <fullName evidence="2">Uncharacterized protein</fullName>
    </submittedName>
</protein>
<evidence type="ECO:0000313" key="3">
    <source>
        <dbReference type="Proteomes" id="UP000317371"/>
    </source>
</evidence>
<feature type="compositionally biased region" description="Low complexity" evidence="1">
    <location>
        <begin position="36"/>
        <end position="48"/>
    </location>
</feature>
<dbReference type="AlphaFoldDB" id="A0A540VFB0"/>
<evidence type="ECO:0000313" key="2">
    <source>
        <dbReference type="EMBL" id="TQE94813.1"/>
    </source>
</evidence>
<evidence type="ECO:0000256" key="1">
    <source>
        <dbReference type="SAM" id="MobiDB-lite"/>
    </source>
</evidence>
<name>A0A540VFB0_9CHLR</name>
<proteinExistence type="predicted"/>
<feature type="region of interest" description="Disordered" evidence="1">
    <location>
        <begin position="1"/>
        <end position="62"/>
    </location>
</feature>
<accession>A0A540VFB0</accession>
<feature type="compositionally biased region" description="Basic residues" evidence="1">
    <location>
        <begin position="21"/>
        <end position="35"/>
    </location>
</feature>
<dbReference type="EMBL" id="VIGC01000020">
    <property type="protein sequence ID" value="TQE94813.1"/>
    <property type="molecule type" value="Genomic_DNA"/>
</dbReference>
<gene>
    <name evidence="2" type="ORF">FKZ61_15035</name>
</gene>